<gene>
    <name evidence="11" type="ORF">C1H46_037035</name>
</gene>
<dbReference type="AlphaFoldDB" id="A0A540KT89"/>
<evidence type="ECO:0000256" key="6">
    <source>
        <dbReference type="ARBA" id="ARBA00022490"/>
    </source>
</evidence>
<accession>A0A540KT89</accession>
<keyword evidence="9" id="KW-0226">DNA condensation</keyword>
<evidence type="ECO:0000256" key="7">
    <source>
        <dbReference type="ARBA" id="ARBA00022618"/>
    </source>
</evidence>
<keyword evidence="7" id="KW-0132">Cell division</keyword>
<dbReference type="PANTHER" id="PTHR13108">
    <property type="entry name" value="CONDENSIN COMPLEX SUBUNIT 2"/>
    <property type="match status" value="1"/>
</dbReference>
<evidence type="ECO:0000313" key="12">
    <source>
        <dbReference type="Proteomes" id="UP000315295"/>
    </source>
</evidence>
<comment type="caution">
    <text evidence="11">The sequence shown here is derived from an EMBL/GenBank/DDBJ whole genome shotgun (WGS) entry which is preliminary data.</text>
</comment>
<dbReference type="EMBL" id="VIEB01000963">
    <property type="protein sequence ID" value="TQD77418.1"/>
    <property type="molecule type" value="Genomic_DNA"/>
</dbReference>
<dbReference type="GO" id="GO:0007076">
    <property type="term" value="P:mitotic chromosome condensation"/>
    <property type="evidence" value="ECO:0007669"/>
    <property type="project" value="InterPro"/>
</dbReference>
<keyword evidence="5" id="KW-0158">Chromosome</keyword>
<evidence type="ECO:0000256" key="4">
    <source>
        <dbReference type="ARBA" id="ARBA00016065"/>
    </source>
</evidence>
<keyword evidence="6" id="KW-0963">Cytoplasm</keyword>
<dbReference type="Pfam" id="PF05786">
    <property type="entry name" value="Cnd2"/>
    <property type="match status" value="1"/>
</dbReference>
<evidence type="ECO:0000256" key="1">
    <source>
        <dbReference type="ARBA" id="ARBA00004286"/>
    </source>
</evidence>
<dbReference type="STRING" id="106549.A0A540KT89"/>
<comment type="similarity">
    <text evidence="3">Belongs to the CND2 (condensin subunit 2) family.</text>
</comment>
<proteinExistence type="inferred from homology"/>
<evidence type="ECO:0000313" key="11">
    <source>
        <dbReference type="EMBL" id="TQD77418.1"/>
    </source>
</evidence>
<name>A0A540KT89_MALBA</name>
<evidence type="ECO:0000256" key="3">
    <source>
        <dbReference type="ARBA" id="ARBA00009471"/>
    </source>
</evidence>
<evidence type="ECO:0000256" key="5">
    <source>
        <dbReference type="ARBA" id="ARBA00022454"/>
    </source>
</evidence>
<keyword evidence="10" id="KW-0131">Cell cycle</keyword>
<keyword evidence="12" id="KW-1185">Reference proteome</keyword>
<dbReference type="GO" id="GO:0051301">
    <property type="term" value="P:cell division"/>
    <property type="evidence" value="ECO:0007669"/>
    <property type="project" value="UniProtKB-KW"/>
</dbReference>
<dbReference type="GO" id="GO:0005737">
    <property type="term" value="C:cytoplasm"/>
    <property type="evidence" value="ECO:0007669"/>
    <property type="project" value="UniProtKB-SubCell"/>
</dbReference>
<keyword evidence="8" id="KW-0498">Mitosis</keyword>
<dbReference type="Proteomes" id="UP000315295">
    <property type="component" value="Unassembled WGS sequence"/>
</dbReference>
<evidence type="ECO:0000256" key="9">
    <source>
        <dbReference type="ARBA" id="ARBA00023067"/>
    </source>
</evidence>
<evidence type="ECO:0000256" key="2">
    <source>
        <dbReference type="ARBA" id="ARBA00004496"/>
    </source>
</evidence>
<dbReference type="InterPro" id="IPR022816">
    <property type="entry name" value="Condensin_barren_su2"/>
</dbReference>
<organism evidence="11 12">
    <name type="scientific">Malus baccata</name>
    <name type="common">Siberian crab apple</name>
    <name type="synonym">Pyrus baccata</name>
    <dbReference type="NCBI Taxonomy" id="106549"/>
    <lineage>
        <taxon>Eukaryota</taxon>
        <taxon>Viridiplantae</taxon>
        <taxon>Streptophyta</taxon>
        <taxon>Embryophyta</taxon>
        <taxon>Tracheophyta</taxon>
        <taxon>Spermatophyta</taxon>
        <taxon>Magnoliopsida</taxon>
        <taxon>eudicotyledons</taxon>
        <taxon>Gunneridae</taxon>
        <taxon>Pentapetalae</taxon>
        <taxon>rosids</taxon>
        <taxon>fabids</taxon>
        <taxon>Rosales</taxon>
        <taxon>Rosaceae</taxon>
        <taxon>Amygdaloideae</taxon>
        <taxon>Maleae</taxon>
        <taxon>Malus</taxon>
    </lineage>
</organism>
<protein>
    <recommendedName>
        <fullName evidence="4">Condensin complex subunit 2</fullName>
    </recommendedName>
</protein>
<dbReference type="GO" id="GO:0000796">
    <property type="term" value="C:condensin complex"/>
    <property type="evidence" value="ECO:0007669"/>
    <property type="project" value="InterPro"/>
</dbReference>
<evidence type="ECO:0000256" key="10">
    <source>
        <dbReference type="ARBA" id="ARBA00023306"/>
    </source>
</evidence>
<sequence>MGVETNFQKASCTLEGGVNKIYSMRVDSVHSEAYKVLGGMNTVGQEPEQGWVCYRP</sequence>
<dbReference type="PANTHER" id="PTHR13108:SF9">
    <property type="entry name" value="CONDENSIN COMPLEX SUBUNIT 2"/>
    <property type="match status" value="1"/>
</dbReference>
<comment type="subcellular location">
    <subcellularLocation>
        <location evidence="1">Chromosome</location>
    </subcellularLocation>
    <subcellularLocation>
        <location evidence="2">Cytoplasm</location>
    </subcellularLocation>
</comment>
<evidence type="ECO:0000256" key="8">
    <source>
        <dbReference type="ARBA" id="ARBA00022776"/>
    </source>
</evidence>
<dbReference type="GO" id="GO:0003682">
    <property type="term" value="F:chromatin binding"/>
    <property type="evidence" value="ECO:0007669"/>
    <property type="project" value="TreeGrafter"/>
</dbReference>
<reference evidence="11 12" key="1">
    <citation type="journal article" date="2019" name="G3 (Bethesda)">
        <title>Sequencing of a Wild Apple (Malus baccata) Genome Unravels the Differences Between Cultivated and Wild Apple Species Regarding Disease Resistance and Cold Tolerance.</title>
        <authorList>
            <person name="Chen X."/>
        </authorList>
    </citation>
    <scope>NUCLEOTIDE SEQUENCE [LARGE SCALE GENOMIC DNA]</scope>
    <source>
        <strain evidence="12">cv. Shandingzi</strain>
        <tissue evidence="11">Leaves</tissue>
    </source>
</reference>